<dbReference type="RefSeq" id="WP_135475913.1">
    <property type="nucleotide sequence ID" value="NZ_SIJK02000001.1"/>
</dbReference>
<dbReference type="SMART" id="SM00028">
    <property type="entry name" value="TPR"/>
    <property type="match status" value="2"/>
</dbReference>
<keyword evidence="3" id="KW-0472">Membrane</keyword>
<feature type="region of interest" description="Disordered" evidence="2">
    <location>
        <begin position="175"/>
        <end position="234"/>
    </location>
</feature>
<keyword evidence="1" id="KW-0802">TPR repeat</keyword>
<evidence type="ECO:0000256" key="3">
    <source>
        <dbReference type="SAM" id="Phobius"/>
    </source>
</evidence>
<dbReference type="InterPro" id="IPR019734">
    <property type="entry name" value="TPR_rpt"/>
</dbReference>
<dbReference type="Gene3D" id="1.25.40.10">
    <property type="entry name" value="Tetratricopeptide repeat domain"/>
    <property type="match status" value="2"/>
</dbReference>
<accession>A0ABS4D4G9</accession>
<dbReference type="PROSITE" id="PS50005">
    <property type="entry name" value="TPR"/>
    <property type="match status" value="2"/>
</dbReference>
<proteinExistence type="predicted"/>
<feature type="repeat" description="TPR" evidence="1">
    <location>
        <begin position="135"/>
        <end position="168"/>
    </location>
</feature>
<dbReference type="EMBL" id="SIJK02000001">
    <property type="protein sequence ID" value="MBP1464336.1"/>
    <property type="molecule type" value="Genomic_DNA"/>
</dbReference>
<evidence type="ECO:0000313" key="5">
    <source>
        <dbReference type="Proteomes" id="UP001193081"/>
    </source>
</evidence>
<dbReference type="Gene3D" id="2.60.120.560">
    <property type="entry name" value="Exo-inulinase, domain 1"/>
    <property type="match status" value="1"/>
</dbReference>
<organism evidence="4 5">
    <name type="scientific">Candidatus Chloroploca mongolica</name>
    <dbReference type="NCBI Taxonomy" id="2528176"/>
    <lineage>
        <taxon>Bacteria</taxon>
        <taxon>Bacillati</taxon>
        <taxon>Chloroflexota</taxon>
        <taxon>Chloroflexia</taxon>
        <taxon>Chloroflexales</taxon>
        <taxon>Chloroflexineae</taxon>
        <taxon>Oscillochloridaceae</taxon>
        <taxon>Candidatus Chloroploca</taxon>
    </lineage>
</organism>
<feature type="compositionally biased region" description="Low complexity" evidence="2">
    <location>
        <begin position="185"/>
        <end position="194"/>
    </location>
</feature>
<dbReference type="SUPFAM" id="SSF48452">
    <property type="entry name" value="TPR-like"/>
    <property type="match status" value="1"/>
</dbReference>
<keyword evidence="3" id="KW-0812">Transmembrane</keyword>
<reference evidence="4 5" key="1">
    <citation type="submission" date="2021-03" db="EMBL/GenBank/DDBJ databases">
        <authorList>
            <person name="Grouzdev D.S."/>
        </authorList>
    </citation>
    <scope>NUCLEOTIDE SEQUENCE [LARGE SCALE GENOMIC DNA]</scope>
    <source>
        <strain evidence="4 5">M50-1</strain>
    </source>
</reference>
<gene>
    <name evidence="4" type="ORF">EYB53_001320</name>
</gene>
<comment type="caution">
    <text evidence="4">The sequence shown here is derived from an EMBL/GenBank/DDBJ whole genome shotgun (WGS) entry which is preliminary data.</text>
</comment>
<evidence type="ECO:0000313" key="4">
    <source>
        <dbReference type="EMBL" id="MBP1464336.1"/>
    </source>
</evidence>
<feature type="transmembrane region" description="Helical" evidence="3">
    <location>
        <begin position="12"/>
        <end position="33"/>
    </location>
</feature>
<dbReference type="InterPro" id="IPR011990">
    <property type="entry name" value="TPR-like_helical_dom_sf"/>
</dbReference>
<sequence>MSTRRVSTRNPLLMIIIAVLVLAGLGGGAYWYIAQQQALQAAATATEVAQTSVAQQGTLVAQQATSEAETQATATAQALVAARDAELERQYQAGVAYQTVQDYTQARAVFQSVIEVNPSYKDTADRLGQINEAEADAYYQQGIASYRAAQWADAIEQFDRALTIIPNYKDAATQRAEARRRFNATPTPTLTPTLAPTPTPNPDATPTPDITPTPEPPSASAEETATTKPTGNVAFRDDFNATMREEWEPIRSGLAVVDGKLVGSEGLLIYKPSGDNHIITTNVTGKMFAVIFRFTDTEGYAFFCDQGDCEWRKFIKADPNNAYGYGNRFTSLSSVVSSAALKETRPHTLTIEVRGNNFLALVDGEPLSSILDNTHATGGAGLWAGEPTVFDSFEVELLP</sequence>
<dbReference type="Proteomes" id="UP001193081">
    <property type="component" value="Unassembled WGS sequence"/>
</dbReference>
<name>A0ABS4D4G9_9CHLR</name>
<feature type="repeat" description="TPR" evidence="1">
    <location>
        <begin position="87"/>
        <end position="120"/>
    </location>
</feature>
<feature type="compositionally biased region" description="Low complexity" evidence="2">
    <location>
        <begin position="218"/>
        <end position="230"/>
    </location>
</feature>
<keyword evidence="5" id="KW-1185">Reference proteome</keyword>
<feature type="compositionally biased region" description="Pro residues" evidence="2">
    <location>
        <begin position="195"/>
        <end position="217"/>
    </location>
</feature>
<evidence type="ECO:0000256" key="1">
    <source>
        <dbReference type="PROSITE-ProRule" id="PRU00339"/>
    </source>
</evidence>
<evidence type="ECO:0000256" key="2">
    <source>
        <dbReference type="SAM" id="MobiDB-lite"/>
    </source>
</evidence>
<evidence type="ECO:0008006" key="6">
    <source>
        <dbReference type="Google" id="ProtNLM"/>
    </source>
</evidence>
<protein>
    <recommendedName>
        <fullName evidence="6">Tetratricopeptide repeat protein</fullName>
    </recommendedName>
</protein>
<keyword evidence="3" id="KW-1133">Transmembrane helix</keyword>